<dbReference type="PROSITE" id="PS51379">
    <property type="entry name" value="4FE4S_FER_2"/>
    <property type="match status" value="2"/>
</dbReference>
<proteinExistence type="predicted"/>
<keyword evidence="4" id="KW-0560">Oxidoreductase</keyword>
<evidence type="ECO:0000259" key="7">
    <source>
        <dbReference type="PROSITE" id="PS51379"/>
    </source>
</evidence>
<evidence type="ECO:0000256" key="6">
    <source>
        <dbReference type="ARBA" id="ARBA00032722"/>
    </source>
</evidence>
<dbReference type="InterPro" id="IPR017900">
    <property type="entry name" value="4Fe4S_Fe_S_CS"/>
</dbReference>
<dbReference type="GO" id="GO:0051536">
    <property type="term" value="F:iron-sulfur cluster binding"/>
    <property type="evidence" value="ECO:0007669"/>
    <property type="project" value="InterPro"/>
</dbReference>
<dbReference type="AlphaFoldDB" id="A0A381TAX0"/>
<dbReference type="InterPro" id="IPR036188">
    <property type="entry name" value="FAD/NAD-bd_sf"/>
</dbReference>
<evidence type="ECO:0000256" key="4">
    <source>
        <dbReference type="ARBA" id="ARBA00023002"/>
    </source>
</evidence>
<reference evidence="8" key="1">
    <citation type="submission" date="2018-05" db="EMBL/GenBank/DDBJ databases">
        <authorList>
            <person name="Lanie J.A."/>
            <person name="Ng W.-L."/>
            <person name="Kazmierczak K.M."/>
            <person name="Andrzejewski T.M."/>
            <person name="Davidsen T.M."/>
            <person name="Wayne K.J."/>
            <person name="Tettelin H."/>
            <person name="Glass J.I."/>
            <person name="Rusch D."/>
            <person name="Podicherti R."/>
            <person name="Tsui H.-C.T."/>
            <person name="Winkler M.E."/>
        </authorList>
    </citation>
    <scope>NUCLEOTIDE SEQUENCE</scope>
</reference>
<dbReference type="Pfam" id="PF07992">
    <property type="entry name" value="Pyr_redox_2"/>
    <property type="match status" value="1"/>
</dbReference>
<dbReference type="Gene3D" id="3.50.50.60">
    <property type="entry name" value="FAD/NAD(P)-binding domain"/>
    <property type="match status" value="2"/>
</dbReference>
<dbReference type="SUPFAM" id="SSF51971">
    <property type="entry name" value="Nucleotide-binding domain"/>
    <property type="match status" value="1"/>
</dbReference>
<evidence type="ECO:0000256" key="2">
    <source>
        <dbReference type="ARBA" id="ARBA00022630"/>
    </source>
</evidence>
<dbReference type="PANTHER" id="PTHR43073">
    <property type="entry name" value="DIHYDROPYRIMIDINE DEHYDROGENASE [NADP(+)]"/>
    <property type="match status" value="1"/>
</dbReference>
<name>A0A381TAX0_9ZZZZ</name>
<feature type="domain" description="4Fe-4S ferredoxin-type" evidence="7">
    <location>
        <begin position="574"/>
        <end position="603"/>
    </location>
</feature>
<accession>A0A381TAX0</accession>
<evidence type="ECO:0000256" key="1">
    <source>
        <dbReference type="ARBA" id="ARBA00001917"/>
    </source>
</evidence>
<feature type="domain" description="4Fe-4S ferredoxin-type" evidence="7">
    <location>
        <begin position="633"/>
        <end position="663"/>
    </location>
</feature>
<dbReference type="Gene3D" id="3.30.70.20">
    <property type="match status" value="1"/>
</dbReference>
<dbReference type="SUPFAM" id="SSF46548">
    <property type="entry name" value="alpha-helical ferredoxin"/>
    <property type="match status" value="2"/>
</dbReference>
<evidence type="ECO:0000256" key="3">
    <source>
        <dbReference type="ARBA" id="ARBA00022643"/>
    </source>
</evidence>
<dbReference type="Gene3D" id="1.10.1060.10">
    <property type="entry name" value="Alpha-helical ferredoxin"/>
    <property type="match status" value="1"/>
</dbReference>
<dbReference type="InterPro" id="IPR028261">
    <property type="entry name" value="DPD_II"/>
</dbReference>
<dbReference type="Pfam" id="PF20172">
    <property type="entry name" value="DUF6538"/>
    <property type="match status" value="1"/>
</dbReference>
<keyword evidence="2" id="KW-0285">Flavoprotein</keyword>
<dbReference type="InterPro" id="IPR046668">
    <property type="entry name" value="DUF6538"/>
</dbReference>
<dbReference type="InterPro" id="IPR017896">
    <property type="entry name" value="4Fe4S_Fe-S-bd"/>
</dbReference>
<dbReference type="Pfam" id="PF12838">
    <property type="entry name" value="Fer4_7"/>
    <property type="match status" value="1"/>
</dbReference>
<dbReference type="InterPro" id="IPR023753">
    <property type="entry name" value="FAD/NAD-binding_dom"/>
</dbReference>
<keyword evidence="3" id="KW-0288">FMN</keyword>
<gene>
    <name evidence="8" type="ORF">METZ01_LOCUS64691</name>
</gene>
<dbReference type="InterPro" id="IPR009051">
    <property type="entry name" value="Helical_ferredxn"/>
</dbReference>
<dbReference type="PROSITE" id="PS00198">
    <property type="entry name" value="4FE4S_FER_1"/>
    <property type="match status" value="2"/>
</dbReference>
<comment type="cofactor">
    <cofactor evidence="1">
        <name>FMN</name>
        <dbReference type="ChEBI" id="CHEBI:58210"/>
    </cofactor>
</comment>
<organism evidence="8">
    <name type="scientific">marine metagenome</name>
    <dbReference type="NCBI Taxonomy" id="408172"/>
    <lineage>
        <taxon>unclassified sequences</taxon>
        <taxon>metagenomes</taxon>
        <taxon>ecological metagenomes</taxon>
    </lineage>
</organism>
<dbReference type="SUPFAM" id="SSF54862">
    <property type="entry name" value="4Fe-4S ferredoxins"/>
    <property type="match status" value="1"/>
</dbReference>
<sequence length="687" mass="78046">MDTKYLFKRHNTWWVKVAVPRTLKKKLGFDLRESLKTHDLNEAQKLRWTIVDQFKSKINIARARLENKNLETKSLINTATHNHMPVTDTSDPQYYHKVVDCQYACPAHTPVPEYIRQISQGNYSDAYMINWESNVFPGILGRTCDRPCEPACRRTRTHEKPVAICRLKRVAYDHKGNIQDRLPKAPKKNGKKIALIGAGPASLTVARDLVVLGYELVLFEKDPQAGGLMRTNIPAFRLPVEVLDEEVNQIIHLGVETRFNSEIKSMKSLLEEDFDAIFVGTGAPKGRDLFIDGREEGKKNIHIGIDWLTSIAFEHTTSVGKKVIVLGGGNTAMDCCRSSLRLGAEDVKVIVRSPFEDMKASEWEIEDAMEEHIPIIDNHVPKKFLLKKGKLVGMEFEKVKPEYDKNGKRSLIPTGEKPIIMECDDVLVAIGQYNAYQWIERDIGIEFGEWDMPVVDKTTFQSTHEKIFFGGDAAWGPENIIWAVAHGHQAAISIDKLCKGEDLTNRPDPMTNLVSQKMGVHEWSYDNDISQDKRFLVPHADQKVSLKNLKVEVELGYDEKLAFEEAQRCLNCDVQTVFTESKCIECDACVDICPTDTINFIANDSEEELRKKLRIPATNTDQDLLVSEQLATKRVMVKDEDMCVHCGLCAERCPTAAWDMQTFLYEESRTYSNCTAMDIKNNQPKYA</sequence>
<evidence type="ECO:0000256" key="5">
    <source>
        <dbReference type="ARBA" id="ARBA00030119"/>
    </source>
</evidence>
<dbReference type="PRINTS" id="PR00419">
    <property type="entry name" value="ADXRDTASE"/>
</dbReference>
<protein>
    <recommendedName>
        <fullName evidence="6">Dihydrothymine dehydrogenase</fullName>
    </recommendedName>
    <alternativeName>
        <fullName evidence="5">Dihydrouracil dehydrogenase</fullName>
    </alternativeName>
</protein>
<dbReference type="EMBL" id="UINC01004106">
    <property type="protein sequence ID" value="SVA11837.1"/>
    <property type="molecule type" value="Genomic_DNA"/>
</dbReference>
<evidence type="ECO:0000313" key="8">
    <source>
        <dbReference type="EMBL" id="SVA11837.1"/>
    </source>
</evidence>
<dbReference type="Pfam" id="PF14691">
    <property type="entry name" value="Fer4_20"/>
    <property type="match status" value="1"/>
</dbReference>
<dbReference type="PANTHER" id="PTHR43073:SF2">
    <property type="entry name" value="DIHYDROPYRIMIDINE DEHYDROGENASE [NADP(+)]"/>
    <property type="match status" value="1"/>
</dbReference>
<dbReference type="GO" id="GO:0016491">
    <property type="term" value="F:oxidoreductase activity"/>
    <property type="evidence" value="ECO:0007669"/>
    <property type="project" value="UniProtKB-KW"/>
</dbReference>